<gene>
    <name evidence="4" type="primary">hutI</name>
    <name evidence="4" type="ORF">LzC2_07380</name>
</gene>
<feature type="compositionally biased region" description="Acidic residues" evidence="1">
    <location>
        <begin position="350"/>
        <end position="391"/>
    </location>
</feature>
<dbReference type="GO" id="GO:0050480">
    <property type="term" value="F:imidazolonepropionase activity"/>
    <property type="evidence" value="ECO:0007669"/>
    <property type="project" value="UniProtKB-EC"/>
</dbReference>
<dbReference type="Proteomes" id="UP000609651">
    <property type="component" value="Unassembled WGS sequence"/>
</dbReference>
<proteinExistence type="predicted"/>
<dbReference type="InterPro" id="IPR051781">
    <property type="entry name" value="Metallo-dep_Hydrolase"/>
</dbReference>
<keyword evidence="2" id="KW-0732">Signal</keyword>
<dbReference type="PANTHER" id="PTHR43135">
    <property type="entry name" value="ALPHA-D-RIBOSE 1-METHYLPHOSPHONATE 5-TRIPHOSPHATE DIPHOSPHATASE"/>
    <property type="match status" value="1"/>
</dbReference>
<dbReference type="InterPro" id="IPR006680">
    <property type="entry name" value="Amidohydro-rel"/>
</dbReference>
<name>A0ABX1VAB9_9PLAN</name>
<reference evidence="4 5" key="1">
    <citation type="journal article" date="2020" name="Syst. Appl. Microbiol.">
        <title>Alienimonas chondri sp. nov., a novel planctomycete isolated from the biofilm of the red alga Chondrus crispus.</title>
        <authorList>
            <person name="Vitorino I."/>
            <person name="Albuquerque L."/>
            <person name="Wiegand S."/>
            <person name="Kallscheuer N."/>
            <person name="da Costa M.S."/>
            <person name="Lobo-da-Cunha A."/>
            <person name="Jogler C."/>
            <person name="Lage O.M."/>
        </authorList>
    </citation>
    <scope>NUCLEOTIDE SEQUENCE [LARGE SCALE GENOMIC DNA]</scope>
    <source>
        <strain evidence="4 5">LzC2</strain>
    </source>
</reference>
<evidence type="ECO:0000313" key="5">
    <source>
        <dbReference type="Proteomes" id="UP000609651"/>
    </source>
</evidence>
<dbReference type="InterPro" id="IPR032466">
    <property type="entry name" value="Metal_Hydrolase"/>
</dbReference>
<dbReference type="EC" id="3.5.2.7" evidence="4"/>
<dbReference type="PANTHER" id="PTHR43135:SF3">
    <property type="entry name" value="ALPHA-D-RIBOSE 1-METHYLPHOSPHONATE 5-TRIPHOSPHATE DIPHOSPHATASE"/>
    <property type="match status" value="1"/>
</dbReference>
<feature type="compositionally biased region" description="Basic and acidic residues" evidence="1">
    <location>
        <begin position="339"/>
        <end position="349"/>
    </location>
</feature>
<feature type="domain" description="Amidohydrolase-related" evidence="3">
    <location>
        <begin position="416"/>
        <end position="491"/>
    </location>
</feature>
<keyword evidence="4" id="KW-0378">Hydrolase</keyword>
<comment type="caution">
    <text evidence="4">The sequence shown here is derived from an EMBL/GenBank/DDBJ whole genome shotgun (WGS) entry which is preliminary data.</text>
</comment>
<accession>A0ABX1VAB9</accession>
<feature type="domain" description="Amidohydrolase-related" evidence="3">
    <location>
        <begin position="1285"/>
        <end position="1373"/>
    </location>
</feature>
<feature type="chain" id="PRO_5045775340" evidence="2">
    <location>
        <begin position="26"/>
        <end position="1403"/>
    </location>
</feature>
<feature type="domain" description="Amidohydrolase-related" evidence="3">
    <location>
        <begin position="611"/>
        <end position="941"/>
    </location>
</feature>
<feature type="region of interest" description="Disordered" evidence="1">
    <location>
        <begin position="516"/>
        <end position="545"/>
    </location>
</feature>
<dbReference type="Pfam" id="PF01979">
    <property type="entry name" value="Amidohydro_1"/>
    <property type="match status" value="3"/>
</dbReference>
<feature type="region of interest" description="Disordered" evidence="1">
    <location>
        <begin position="339"/>
        <end position="398"/>
    </location>
</feature>
<dbReference type="Gene3D" id="3.20.20.140">
    <property type="entry name" value="Metal-dependent hydrolases"/>
    <property type="match status" value="3"/>
</dbReference>
<evidence type="ECO:0000256" key="2">
    <source>
        <dbReference type="SAM" id="SignalP"/>
    </source>
</evidence>
<protein>
    <submittedName>
        <fullName evidence="4">Imidazolonepropionase</fullName>
        <ecNumber evidence="4">3.5.2.7</ecNumber>
    </submittedName>
</protein>
<keyword evidence="5" id="KW-1185">Reference proteome</keyword>
<evidence type="ECO:0000256" key="1">
    <source>
        <dbReference type="SAM" id="MobiDB-lite"/>
    </source>
</evidence>
<dbReference type="SUPFAM" id="SSF51338">
    <property type="entry name" value="Composite domain of metallo-dependent hydrolases"/>
    <property type="match status" value="3"/>
</dbReference>
<evidence type="ECO:0000259" key="3">
    <source>
        <dbReference type="Pfam" id="PF01979"/>
    </source>
</evidence>
<dbReference type="Gene3D" id="2.30.40.10">
    <property type="entry name" value="Urease, subunit C, domain 1"/>
    <property type="match status" value="2"/>
</dbReference>
<dbReference type="InterPro" id="IPR011059">
    <property type="entry name" value="Metal-dep_hydrolase_composite"/>
</dbReference>
<feature type="signal peptide" evidence="2">
    <location>
        <begin position="1"/>
        <end position="25"/>
    </location>
</feature>
<sequence>MPSVASPRPSRAVPLLLALAAGLFAATPLRSAVAQERPAGLAASAYALVGGTVRTSPDAEPFIGTVVARDGLIVAAGPTDEVTVPADAEEIDCTGLYLYAGFLDAATDRPLDDSRIPDPVDGRKVNQSRYVLAATRADNRRGLTPEFPAQEGLEEGDKTMKSLREAGFTAVHLVPRGRIAGGRTALVTTANAPLRETLSAEGLFAAMDLSRLSGREYPNTLMGTFAHIRQAFEDAQRHTLHQKLWDDGAPGVPRPPTDPTLDALAAILAGEIPTLFEVSSADDARRAVNFAAEYDLTPALAAGPRLRDAASLWNPAAANRAENAPEAIVLSLDFGAKPKREGFKKGDAEKSDEESNDASGEDDASADEGDEPDDEAKPDDAPDDAEEETDPADVRHPEPLRAYRARLARWQEAVATPAALHRAGKRFGLSSRGLKKPSELLENLRLAIQAGLPEDAALAALTADAAELLGQGRRLGALEAGRQAHVIALTGPFTDGDAKVRYVLIDRERYEFNEKSDPIDPAKAKRKALPAPKPIPAPGTGDVPTETRADRLAARRETGGNVLIVGGTVLTGTGETLPATSVRITAGKFTEIGPDLKPRPNETVIDATGRYLMPGIIDTHSHIMITEGINEATRSLTPEVRIADVIDTDDDSEYRALAGGVTTARLFHGSANVVGGQDAVVKLRYGSTAEEHKFDGALQGVKFALGENVKDSKTAFPNTRLGVEATLMRAFSEAADYARRQAAYREAIADDPSKKDTLLPPRRDLRLEALADIIGGEKFIHSHCYRADEILMLMRVAESFDTRVASLQHVLEGYKIAPEIAAHGASCSTFADWWAYKVEAYDATPYNAAILNEAGVNTVIKSDDWELIRHLYFEAAKPVKYGHVSPDEVIAFVTLNAARELGVEDRLGSIELGKDADLAIYNAHPLNTFTRVETTIVDGEILFDRSRAVTALSDEAQERTKTPPSWTFPEQALRNLTLDLEPARGGTFALAGATLHTCDDSLGEEGVIENGVIVVRDGMIEAVGAVGSIDVPDDVPLLNVRGLTITPGLFDSGTELGLTEIGKVSETQDYRESGDLQPDLRAGIALNRDSELIPVARAGGVTHALIRPVGGLIAGQASAVKLSGWTAPDMVLELEAGLQINWPQERSYNPFDGDSSESDDRLKEQIEQLTEFLEEGKRYLSAVKAAEGDENAIGPVPDPRFEALAPYLSGEKPVFFEANTTRQIAQSLAFAEKFGLKPIITGAADAWKLADVLAEKDVPVIIGPVMRRPTEDHDPYDAPYANPGRLYEAGVTFCLHSDEASNSRNVPFEAAQAVAYGLPEQAALRAITADAAAILGVADRAGTLSPGKRASLVIADGSPLQITSDIKAVFVDGIPHAPESRQTRFYDRYLQRLRTPEASPAMR</sequence>
<evidence type="ECO:0000313" key="4">
    <source>
        <dbReference type="EMBL" id="NNJ24679.1"/>
    </source>
</evidence>
<dbReference type="RefSeq" id="WP_171183888.1">
    <property type="nucleotide sequence ID" value="NZ_WTPX01000014.1"/>
</dbReference>
<dbReference type="EMBL" id="WTPX01000014">
    <property type="protein sequence ID" value="NNJ24679.1"/>
    <property type="molecule type" value="Genomic_DNA"/>
</dbReference>
<dbReference type="SUPFAM" id="SSF51556">
    <property type="entry name" value="Metallo-dependent hydrolases"/>
    <property type="match status" value="3"/>
</dbReference>
<organism evidence="4 5">
    <name type="scientific">Alienimonas chondri</name>
    <dbReference type="NCBI Taxonomy" id="2681879"/>
    <lineage>
        <taxon>Bacteria</taxon>
        <taxon>Pseudomonadati</taxon>
        <taxon>Planctomycetota</taxon>
        <taxon>Planctomycetia</taxon>
        <taxon>Planctomycetales</taxon>
        <taxon>Planctomycetaceae</taxon>
        <taxon>Alienimonas</taxon>
    </lineage>
</organism>